<dbReference type="EMBL" id="FXAN01000013">
    <property type="protein sequence ID" value="SMF98121.1"/>
    <property type="molecule type" value="Genomic_DNA"/>
</dbReference>
<reference evidence="1 2" key="1">
    <citation type="submission" date="2017-04" db="EMBL/GenBank/DDBJ databases">
        <authorList>
            <person name="Afonso C.L."/>
            <person name="Miller P.J."/>
            <person name="Scott M.A."/>
            <person name="Spackman E."/>
            <person name="Goraichik I."/>
            <person name="Dimitrov K.M."/>
            <person name="Suarez D.L."/>
            <person name="Swayne D.E."/>
        </authorList>
    </citation>
    <scope>NUCLEOTIDE SEQUENCE [LARGE SCALE GENOMIC DNA]</scope>
    <source>
        <strain evidence="1">LMG 28154</strain>
    </source>
</reference>
<evidence type="ECO:0000313" key="1">
    <source>
        <dbReference type="EMBL" id="SMF98121.1"/>
    </source>
</evidence>
<evidence type="ECO:0000313" key="2">
    <source>
        <dbReference type="Proteomes" id="UP000198460"/>
    </source>
</evidence>
<sequence>MGQELSAQHRLCPLFTLPKQTFRRRYTSVALDAQPSAA</sequence>
<proteinExistence type="predicted"/>
<dbReference type="AlphaFoldDB" id="A0A238GYQ6"/>
<organism evidence="1 2">
    <name type="scientific">Burkholderia singularis</name>
    <dbReference type="NCBI Taxonomy" id="1503053"/>
    <lineage>
        <taxon>Bacteria</taxon>
        <taxon>Pseudomonadati</taxon>
        <taxon>Pseudomonadota</taxon>
        <taxon>Betaproteobacteria</taxon>
        <taxon>Burkholderiales</taxon>
        <taxon>Burkholderiaceae</taxon>
        <taxon>Burkholderia</taxon>
        <taxon>pseudomallei group</taxon>
    </lineage>
</organism>
<gene>
    <name evidence="1" type="ORF">BSIN_1411</name>
</gene>
<dbReference type="Proteomes" id="UP000198460">
    <property type="component" value="Unassembled WGS sequence"/>
</dbReference>
<protein>
    <submittedName>
        <fullName evidence="1">Uncharacterized protein</fullName>
    </submittedName>
</protein>
<name>A0A238GYQ6_9BURK</name>
<accession>A0A238GYQ6</accession>